<evidence type="ECO:0000256" key="1">
    <source>
        <dbReference type="ARBA" id="ARBA00005189"/>
    </source>
</evidence>
<dbReference type="Proteomes" id="UP001557470">
    <property type="component" value="Unassembled WGS sequence"/>
</dbReference>
<feature type="active site" description="Proton acceptor" evidence="5">
    <location>
        <position position="381"/>
    </location>
</feature>
<keyword evidence="10" id="KW-1185">Reference proteome</keyword>
<dbReference type="PANTHER" id="PTHR18919:SF107">
    <property type="entry name" value="ACETYL-COA ACETYLTRANSFERASE, CYTOSOLIC"/>
    <property type="match status" value="1"/>
</dbReference>
<dbReference type="PROSITE" id="PS00737">
    <property type="entry name" value="THIOLASE_2"/>
    <property type="match status" value="1"/>
</dbReference>
<keyword evidence="4 6" id="KW-0012">Acyltransferase</keyword>
<feature type="active site" description="Proton acceptor" evidence="5">
    <location>
        <position position="351"/>
    </location>
</feature>
<comment type="pathway">
    <text evidence="1">Lipid metabolism.</text>
</comment>
<dbReference type="Pfam" id="PF00108">
    <property type="entry name" value="Thiolase_N"/>
    <property type="match status" value="1"/>
</dbReference>
<feature type="domain" description="Thiolase N-terminal" evidence="7">
    <location>
        <begin position="6"/>
        <end position="265"/>
    </location>
</feature>
<name>A0ABD0W8I3_UMBPY</name>
<evidence type="ECO:0000259" key="8">
    <source>
        <dbReference type="Pfam" id="PF02803"/>
    </source>
</evidence>
<evidence type="ECO:0000313" key="10">
    <source>
        <dbReference type="Proteomes" id="UP001557470"/>
    </source>
</evidence>
<dbReference type="PANTHER" id="PTHR18919">
    <property type="entry name" value="ACETYL-COA C-ACYLTRANSFERASE"/>
    <property type="match status" value="1"/>
</dbReference>
<feature type="domain" description="Thiolase C-terminal" evidence="8">
    <location>
        <begin position="273"/>
        <end position="394"/>
    </location>
</feature>
<dbReference type="InterPro" id="IPR020610">
    <property type="entry name" value="Thiolase_AS"/>
</dbReference>
<dbReference type="InterPro" id="IPR020617">
    <property type="entry name" value="Thiolase_C"/>
</dbReference>
<evidence type="ECO:0000256" key="3">
    <source>
        <dbReference type="ARBA" id="ARBA00022679"/>
    </source>
</evidence>
<dbReference type="InterPro" id="IPR020616">
    <property type="entry name" value="Thiolase_N"/>
</dbReference>
<gene>
    <name evidence="9" type="ORF">UPYG_G00256320</name>
</gene>
<keyword evidence="3 6" id="KW-0808">Transferase</keyword>
<evidence type="ECO:0000256" key="5">
    <source>
        <dbReference type="PIRSR" id="PIRSR000429-1"/>
    </source>
</evidence>
<dbReference type="InterPro" id="IPR002155">
    <property type="entry name" value="Thiolase"/>
</dbReference>
<feature type="active site" description="Acyl-thioester intermediate" evidence="5">
    <location>
        <position position="90"/>
    </location>
</feature>
<accession>A0ABD0W8I3</accession>
<comment type="caution">
    <text evidence="9">The sequence shown here is derived from an EMBL/GenBank/DDBJ whole genome shotgun (WGS) entry which is preliminary data.</text>
</comment>
<organism evidence="9 10">
    <name type="scientific">Umbra pygmaea</name>
    <name type="common">Eastern mudminnow</name>
    <dbReference type="NCBI Taxonomy" id="75934"/>
    <lineage>
        <taxon>Eukaryota</taxon>
        <taxon>Metazoa</taxon>
        <taxon>Chordata</taxon>
        <taxon>Craniata</taxon>
        <taxon>Vertebrata</taxon>
        <taxon>Euteleostomi</taxon>
        <taxon>Actinopterygii</taxon>
        <taxon>Neopterygii</taxon>
        <taxon>Teleostei</taxon>
        <taxon>Protacanthopterygii</taxon>
        <taxon>Esociformes</taxon>
        <taxon>Umbridae</taxon>
        <taxon>Umbra</taxon>
    </lineage>
</organism>
<evidence type="ECO:0008006" key="11">
    <source>
        <dbReference type="Google" id="ProtNLM"/>
    </source>
</evidence>
<dbReference type="PIRSF" id="PIRSF000429">
    <property type="entry name" value="Ac-CoA_Ac_transf"/>
    <property type="match status" value="1"/>
</dbReference>
<dbReference type="EMBL" id="JAGEUA010000008">
    <property type="protein sequence ID" value="KAL0967742.1"/>
    <property type="molecule type" value="Genomic_DNA"/>
</dbReference>
<dbReference type="SUPFAM" id="SSF53901">
    <property type="entry name" value="Thiolase-like"/>
    <property type="match status" value="2"/>
</dbReference>
<evidence type="ECO:0000256" key="4">
    <source>
        <dbReference type="ARBA" id="ARBA00023315"/>
    </source>
</evidence>
<dbReference type="Gene3D" id="3.40.47.10">
    <property type="match status" value="2"/>
</dbReference>
<dbReference type="GO" id="GO:0016746">
    <property type="term" value="F:acyltransferase activity"/>
    <property type="evidence" value="ECO:0007669"/>
    <property type="project" value="UniProtKB-KW"/>
</dbReference>
<dbReference type="Pfam" id="PF02803">
    <property type="entry name" value="Thiolase_C"/>
    <property type="match status" value="1"/>
</dbReference>
<protein>
    <recommendedName>
        <fullName evidence="11">Acetyl-CoA acetyltransferase 2</fullName>
    </recommendedName>
</protein>
<proteinExistence type="inferred from homology"/>
<dbReference type="PROSITE" id="PS00099">
    <property type="entry name" value="THIOLASE_3"/>
    <property type="match status" value="1"/>
</dbReference>
<evidence type="ECO:0000256" key="2">
    <source>
        <dbReference type="ARBA" id="ARBA00010982"/>
    </source>
</evidence>
<dbReference type="InterPro" id="IPR020613">
    <property type="entry name" value="Thiolase_CS"/>
</dbReference>
<evidence type="ECO:0000256" key="6">
    <source>
        <dbReference type="RuleBase" id="RU003557"/>
    </source>
</evidence>
<evidence type="ECO:0000313" key="9">
    <source>
        <dbReference type="EMBL" id="KAL0967742.1"/>
    </source>
</evidence>
<dbReference type="FunFam" id="3.40.47.10:FF:000010">
    <property type="entry name" value="Acetyl-CoA acetyltransferase (Thiolase)"/>
    <property type="match status" value="1"/>
</dbReference>
<comment type="similarity">
    <text evidence="2 6">Belongs to the thiolase-like superfamily. Thiolase family.</text>
</comment>
<sequence>MNTESVVIVSAARTPIGSFNGALSTVPLQDLSSVVIKDVLKRANVKPEEVSEVIIGHVLTAGHGQNPARQASIAAGIPYSVPAWSCQMVCGSGLKAVCLGVQSILTGDATVVVAGGMESMSRAPHTVQMRAGVKMGDATMQDSVIADGLTDAFHSYHMGITAENVAKQWEVSREAQDQFAARSQNRTEAAQKAGHFDCEIVPVMVPSRKGQVEVRVDEFPRHGSNLDAMSKLRPCFLKDGSGTVTPGNASGINDGAAAIVLMSQSEAQKRGIKPMAKITSWAQAGLDPAIMGTGPIPAIRRALEKASWTLDQVDLFEINEAFAAQSIAVVQELGLNPDKVNVSGGAISLGHPIGMSGCRILVTLLHALQRTGGQRGVASLCIGGGMGVAVCVERV</sequence>
<evidence type="ECO:0000259" key="7">
    <source>
        <dbReference type="Pfam" id="PF00108"/>
    </source>
</evidence>
<dbReference type="AlphaFoldDB" id="A0ABD0W8I3"/>
<dbReference type="NCBIfam" id="TIGR01930">
    <property type="entry name" value="AcCoA-C-Actrans"/>
    <property type="match status" value="1"/>
</dbReference>
<reference evidence="9 10" key="1">
    <citation type="submission" date="2024-06" db="EMBL/GenBank/DDBJ databases">
        <authorList>
            <person name="Pan Q."/>
            <person name="Wen M."/>
            <person name="Jouanno E."/>
            <person name="Zahm M."/>
            <person name="Klopp C."/>
            <person name="Cabau C."/>
            <person name="Louis A."/>
            <person name="Berthelot C."/>
            <person name="Parey E."/>
            <person name="Roest Crollius H."/>
            <person name="Montfort J."/>
            <person name="Robinson-Rechavi M."/>
            <person name="Bouchez O."/>
            <person name="Lampietro C."/>
            <person name="Lopez Roques C."/>
            <person name="Donnadieu C."/>
            <person name="Postlethwait J."/>
            <person name="Bobe J."/>
            <person name="Verreycken H."/>
            <person name="Guiguen Y."/>
        </authorList>
    </citation>
    <scope>NUCLEOTIDE SEQUENCE [LARGE SCALE GENOMIC DNA]</scope>
    <source>
        <strain evidence="9">Up_M1</strain>
        <tissue evidence="9">Testis</tissue>
    </source>
</reference>
<dbReference type="CDD" id="cd00751">
    <property type="entry name" value="thiolase"/>
    <property type="match status" value="1"/>
</dbReference>
<dbReference type="InterPro" id="IPR016039">
    <property type="entry name" value="Thiolase-like"/>
</dbReference>